<organism evidence="2 3">
    <name type="scientific">Elysia crispata</name>
    <name type="common">lettuce slug</name>
    <dbReference type="NCBI Taxonomy" id="231223"/>
    <lineage>
        <taxon>Eukaryota</taxon>
        <taxon>Metazoa</taxon>
        <taxon>Spiralia</taxon>
        <taxon>Lophotrochozoa</taxon>
        <taxon>Mollusca</taxon>
        <taxon>Gastropoda</taxon>
        <taxon>Heterobranchia</taxon>
        <taxon>Euthyneura</taxon>
        <taxon>Panpulmonata</taxon>
        <taxon>Sacoglossa</taxon>
        <taxon>Placobranchoidea</taxon>
        <taxon>Plakobranchidae</taxon>
        <taxon>Elysia</taxon>
    </lineage>
</organism>
<accession>A0AAE0Z4Y2</accession>
<evidence type="ECO:0000313" key="3">
    <source>
        <dbReference type="Proteomes" id="UP001283361"/>
    </source>
</evidence>
<name>A0AAE0Z4Y2_9GAST</name>
<evidence type="ECO:0000256" key="1">
    <source>
        <dbReference type="SAM" id="SignalP"/>
    </source>
</evidence>
<sequence>MADTMNAVLLIFLLISSFIPGVAAFDAGDAIALVLGLHFTSRQSDILTSTCTVAYKVSCGLRSQGV</sequence>
<feature type="signal peptide" evidence="1">
    <location>
        <begin position="1"/>
        <end position="24"/>
    </location>
</feature>
<dbReference type="EMBL" id="JAWDGP010004637">
    <property type="protein sequence ID" value="KAK3762800.1"/>
    <property type="molecule type" value="Genomic_DNA"/>
</dbReference>
<protein>
    <submittedName>
        <fullName evidence="2">Uncharacterized protein</fullName>
    </submittedName>
</protein>
<dbReference type="Proteomes" id="UP001283361">
    <property type="component" value="Unassembled WGS sequence"/>
</dbReference>
<proteinExistence type="predicted"/>
<dbReference type="Pfam" id="PF15873">
    <property type="entry name" value="DUF4730"/>
    <property type="match status" value="1"/>
</dbReference>
<dbReference type="InterPro" id="IPR031742">
    <property type="entry name" value="DUF4730"/>
</dbReference>
<reference evidence="2" key="1">
    <citation type="journal article" date="2023" name="G3 (Bethesda)">
        <title>A reference genome for the long-term kleptoplast-retaining sea slug Elysia crispata morphotype clarki.</title>
        <authorList>
            <person name="Eastman K.E."/>
            <person name="Pendleton A.L."/>
            <person name="Shaikh M.A."/>
            <person name="Suttiyut T."/>
            <person name="Ogas R."/>
            <person name="Tomko P."/>
            <person name="Gavelis G."/>
            <person name="Widhalm J.R."/>
            <person name="Wisecaver J.H."/>
        </authorList>
    </citation>
    <scope>NUCLEOTIDE SEQUENCE</scope>
    <source>
        <strain evidence="2">ECLA1</strain>
    </source>
</reference>
<comment type="caution">
    <text evidence="2">The sequence shown here is derived from an EMBL/GenBank/DDBJ whole genome shotgun (WGS) entry which is preliminary data.</text>
</comment>
<keyword evidence="1" id="KW-0732">Signal</keyword>
<evidence type="ECO:0000313" key="2">
    <source>
        <dbReference type="EMBL" id="KAK3762800.1"/>
    </source>
</evidence>
<dbReference type="AlphaFoldDB" id="A0AAE0Z4Y2"/>
<gene>
    <name evidence="2" type="ORF">RRG08_040495</name>
</gene>
<feature type="chain" id="PRO_5041951642" evidence="1">
    <location>
        <begin position="25"/>
        <end position="66"/>
    </location>
</feature>
<keyword evidence="3" id="KW-1185">Reference proteome</keyword>